<evidence type="ECO:0000313" key="2">
    <source>
        <dbReference type="EMBL" id="GFP23828.1"/>
    </source>
</evidence>
<keyword evidence="1" id="KW-0472">Membrane</keyword>
<keyword evidence="1" id="KW-1133">Transmembrane helix</keyword>
<sequence>MGLDYGYLLGGGLLFLVSSLYFFLSGAELLAQRLAHYALGFFVLGLLFIPVGPLLSKIRARGYLFLLRRAYVYLFLLPVIALPFFMVNNLYWAEIRKVLGPSEPRVEAGELLSSELIYLLSTDGQEAQRILEKSFEVVALNKINQLTYSFQLKSKDPFFLYLSCPKLSMQVQGFKM</sequence>
<feature type="transmembrane region" description="Helical" evidence="1">
    <location>
        <begin position="70"/>
        <end position="92"/>
    </location>
</feature>
<evidence type="ECO:0000313" key="3">
    <source>
        <dbReference type="Proteomes" id="UP000585609"/>
    </source>
</evidence>
<gene>
    <name evidence="2" type="ORF">HKBW3S09_01293</name>
</gene>
<proteinExistence type="predicted"/>
<feature type="transmembrane region" description="Helical" evidence="1">
    <location>
        <begin position="36"/>
        <end position="55"/>
    </location>
</feature>
<dbReference type="AlphaFoldDB" id="A0A6V8NU63"/>
<evidence type="ECO:0000256" key="1">
    <source>
        <dbReference type="SAM" id="Phobius"/>
    </source>
</evidence>
<protein>
    <submittedName>
        <fullName evidence="2">Uncharacterized protein</fullName>
    </submittedName>
</protein>
<organism evidence="2 3">
    <name type="scientific">Candidatus Hakubella thermalkaliphila</name>
    <dbReference type="NCBI Taxonomy" id="2754717"/>
    <lineage>
        <taxon>Bacteria</taxon>
        <taxon>Bacillati</taxon>
        <taxon>Actinomycetota</taxon>
        <taxon>Actinomycetota incertae sedis</taxon>
        <taxon>Candidatus Hakubellales</taxon>
        <taxon>Candidatus Hakubellaceae</taxon>
        <taxon>Candidatus Hakubella</taxon>
    </lineage>
</organism>
<name>A0A6V8NU63_9ACTN</name>
<reference evidence="2 3" key="1">
    <citation type="journal article" date="2020" name="Front. Microbiol.">
        <title>Single-cell genomics of novel Actinobacteria with the Wood-Ljungdahl pathway discovered in a serpentinizing system.</title>
        <authorList>
            <person name="Merino N."/>
            <person name="Kawai M."/>
            <person name="Boyd E.S."/>
            <person name="Colman D.R."/>
            <person name="McGlynn S.E."/>
            <person name="Nealson K.H."/>
            <person name="Kurokawa K."/>
            <person name="Hongoh Y."/>
        </authorList>
    </citation>
    <scope>NUCLEOTIDE SEQUENCE [LARGE SCALE GENOMIC DNA]</scope>
    <source>
        <strain evidence="2 3">S09_30</strain>
    </source>
</reference>
<accession>A0A6V8NU63</accession>
<dbReference type="EMBL" id="BLRW01000211">
    <property type="protein sequence ID" value="GFP23828.1"/>
    <property type="molecule type" value="Genomic_DNA"/>
</dbReference>
<keyword evidence="1" id="KW-0812">Transmembrane</keyword>
<feature type="transmembrane region" description="Helical" evidence="1">
    <location>
        <begin position="6"/>
        <end position="24"/>
    </location>
</feature>
<dbReference type="Proteomes" id="UP000585609">
    <property type="component" value="Unassembled WGS sequence"/>
</dbReference>
<comment type="caution">
    <text evidence="2">The sequence shown here is derived from an EMBL/GenBank/DDBJ whole genome shotgun (WGS) entry which is preliminary data.</text>
</comment>